<feature type="domain" description="Glycosyltransferase subfamily 4-like N-terminal" evidence="6">
    <location>
        <begin position="17"/>
        <end position="180"/>
    </location>
</feature>
<dbReference type="RefSeq" id="WP_038607007.1">
    <property type="nucleotide sequence ID" value="NZ_CP008944.1"/>
</dbReference>
<reference evidence="7 8" key="1">
    <citation type="submission" date="2014-07" db="EMBL/GenBank/DDBJ databases">
        <title>Complete genome sequence of Corynebacterium atypicum DSM 44849: identifiction of the mycolic acid biosynthesis genes.</title>
        <authorList>
            <person name="Tippelt A."/>
            <person name="Mollmann S."/>
            <person name="Albersmeier A."/>
            <person name="Jaenicke S."/>
            <person name="Ruckert C."/>
            <person name="Tauch A."/>
        </authorList>
    </citation>
    <scope>NUCLEOTIDE SEQUENCE [LARGE SCALE GENOMIC DNA]</scope>
    <source>
        <strain evidence="7 8">R2070</strain>
    </source>
</reference>
<accession>A0ABN4DEP7</accession>
<dbReference type="PANTHER" id="PTHR12526">
    <property type="entry name" value="GLYCOSYLTRANSFERASE"/>
    <property type="match status" value="1"/>
</dbReference>
<evidence type="ECO:0000313" key="7">
    <source>
        <dbReference type="EMBL" id="AIG64805.1"/>
    </source>
</evidence>
<comment type="similarity">
    <text evidence="1">Belongs to the glycosyltransferase group 1 family. Glycosyltransferase 4 subfamily.</text>
</comment>
<organism evidence="7 8">
    <name type="scientific">Corynebacterium atypicum</name>
    <dbReference type="NCBI Taxonomy" id="191610"/>
    <lineage>
        <taxon>Bacteria</taxon>
        <taxon>Bacillati</taxon>
        <taxon>Actinomycetota</taxon>
        <taxon>Actinomycetes</taxon>
        <taxon>Mycobacteriales</taxon>
        <taxon>Corynebacteriaceae</taxon>
        <taxon>Corynebacterium</taxon>
    </lineage>
</organism>
<keyword evidence="2" id="KW-0328">Glycosyltransferase</keyword>
<dbReference type="GO" id="GO:0016740">
    <property type="term" value="F:transferase activity"/>
    <property type="evidence" value="ECO:0007669"/>
    <property type="project" value="UniProtKB-KW"/>
</dbReference>
<dbReference type="PANTHER" id="PTHR12526:SF640">
    <property type="entry name" value="COLANIC ACID BIOSYNTHESIS GLYCOSYLTRANSFERASE WCAL-RELATED"/>
    <property type="match status" value="1"/>
</dbReference>
<name>A0ABN4DEP7_9CORY</name>
<evidence type="ECO:0000256" key="4">
    <source>
        <dbReference type="SAM" id="MobiDB-lite"/>
    </source>
</evidence>
<evidence type="ECO:0000256" key="1">
    <source>
        <dbReference type="ARBA" id="ARBA00009481"/>
    </source>
</evidence>
<feature type="region of interest" description="Disordered" evidence="4">
    <location>
        <begin position="175"/>
        <end position="225"/>
    </location>
</feature>
<dbReference type="EMBL" id="CP008944">
    <property type="protein sequence ID" value="AIG64805.1"/>
    <property type="molecule type" value="Genomic_DNA"/>
</dbReference>
<dbReference type="Pfam" id="PF00534">
    <property type="entry name" value="Glycos_transf_1"/>
    <property type="match status" value="1"/>
</dbReference>
<dbReference type="InterPro" id="IPR028098">
    <property type="entry name" value="Glyco_trans_4-like_N"/>
</dbReference>
<dbReference type="CDD" id="cd03801">
    <property type="entry name" value="GT4_PimA-like"/>
    <property type="match status" value="1"/>
</dbReference>
<dbReference type="Gene3D" id="3.40.50.2000">
    <property type="entry name" value="Glycogen Phosphorylase B"/>
    <property type="match status" value="2"/>
</dbReference>
<sequence length="418" mass="44945">MKILLLCWRDTGHPQGGGSERYLERVGSYLAGLGHEVIYRTAAYPGAPREETHDGVAFQRAGGRYTVYVRAALAMLAGRAGRGRLAGIDAVVDTQNGIPFFARLFTGRPTVLLTHHCHRLQWPVAGPIIGKLGWWLESRVSPRLNRGAEYVTVSEPSRAELVRLGVDPRRIHIIRNGIDPVPDTGRSGSEPSAPETSHVGRSGSVGPAAGAPVSQSNGTPARRRQAPIHLVTLSRLVPHKRIEHALEATARIPGTVLDMIGSGWWSDKLQGYARDLGILDRVRFHGQVSDARKHELLAAAAVHLMPSKAEGWGLAVIEAAQHGVPTIGYAAAGGLNDSIANGQSGVLVAEDDIDQFVAAVQRLVGSESERSRLGAEAQRRAQAFSWQDTGSNFAELLSRVATRPSDGPNPRTSDGVHR</sequence>
<proteinExistence type="inferred from homology"/>
<gene>
    <name evidence="7" type="ORF">CATYP_09860</name>
</gene>
<keyword evidence="3 7" id="KW-0808">Transferase</keyword>
<keyword evidence="8" id="KW-1185">Reference proteome</keyword>
<protein>
    <submittedName>
        <fullName evidence="7">Glycosyl transferase</fullName>
    </submittedName>
</protein>
<evidence type="ECO:0000259" key="6">
    <source>
        <dbReference type="Pfam" id="PF13439"/>
    </source>
</evidence>
<evidence type="ECO:0000256" key="2">
    <source>
        <dbReference type="ARBA" id="ARBA00022676"/>
    </source>
</evidence>
<dbReference type="Proteomes" id="UP000028504">
    <property type="component" value="Chromosome"/>
</dbReference>
<dbReference type="Pfam" id="PF13439">
    <property type="entry name" value="Glyco_transf_4"/>
    <property type="match status" value="1"/>
</dbReference>
<dbReference type="SUPFAM" id="SSF53756">
    <property type="entry name" value="UDP-Glycosyltransferase/glycogen phosphorylase"/>
    <property type="match status" value="1"/>
</dbReference>
<evidence type="ECO:0000256" key="3">
    <source>
        <dbReference type="ARBA" id="ARBA00022679"/>
    </source>
</evidence>
<evidence type="ECO:0000259" key="5">
    <source>
        <dbReference type="Pfam" id="PF00534"/>
    </source>
</evidence>
<feature type="domain" description="Glycosyl transferase family 1" evidence="5">
    <location>
        <begin position="228"/>
        <end position="379"/>
    </location>
</feature>
<dbReference type="InterPro" id="IPR001296">
    <property type="entry name" value="Glyco_trans_1"/>
</dbReference>
<evidence type="ECO:0000313" key="8">
    <source>
        <dbReference type="Proteomes" id="UP000028504"/>
    </source>
</evidence>